<dbReference type="RefSeq" id="WP_075998808.1">
    <property type="nucleotide sequence ID" value="NZ_PKUS01000028.1"/>
</dbReference>
<dbReference type="OrthoDB" id="5741302at2"/>
<keyword evidence="1" id="KW-0732">Signal</keyword>
<accession>A0A2N5WZ96</accession>
<dbReference type="AlphaFoldDB" id="A0A2N5WZ96"/>
<proteinExistence type="predicted"/>
<sequence length="103" mass="11348">MLKPINTAIGLFCLLAATGASAERIWPDNKFECQVVSSSGARGLVSLQTYTRQDARRGVIGLNAVTDKDNVEEAASVVQCIDLKKGERFRDLAFQSWRDSLEE</sequence>
<evidence type="ECO:0000256" key="1">
    <source>
        <dbReference type="SAM" id="SignalP"/>
    </source>
</evidence>
<dbReference type="Proteomes" id="UP000235005">
    <property type="component" value="Unassembled WGS sequence"/>
</dbReference>
<dbReference type="EMBL" id="PKUS01000028">
    <property type="protein sequence ID" value="PLW67548.1"/>
    <property type="molecule type" value="Genomic_DNA"/>
</dbReference>
<feature type="signal peptide" evidence="1">
    <location>
        <begin position="1"/>
        <end position="22"/>
    </location>
</feature>
<reference evidence="2 3" key="1">
    <citation type="submission" date="2018-01" db="EMBL/GenBank/DDBJ databases">
        <title>The draft genome sequence of Halioglobus lutimaris HF004.</title>
        <authorList>
            <person name="Du Z.-J."/>
            <person name="Shi M.-J."/>
        </authorList>
    </citation>
    <scope>NUCLEOTIDE SEQUENCE [LARGE SCALE GENOMIC DNA]</scope>
    <source>
        <strain evidence="2 3">HF004</strain>
    </source>
</reference>
<evidence type="ECO:0000313" key="3">
    <source>
        <dbReference type="Proteomes" id="UP000235005"/>
    </source>
</evidence>
<feature type="chain" id="PRO_5014646076" evidence="1">
    <location>
        <begin position="23"/>
        <end position="103"/>
    </location>
</feature>
<gene>
    <name evidence="2" type="ORF">C0039_16710</name>
</gene>
<keyword evidence="3" id="KW-1185">Reference proteome</keyword>
<organism evidence="2 3">
    <name type="scientific">Pseudohalioglobus lutimaris</name>
    <dbReference type="NCBI Taxonomy" id="1737061"/>
    <lineage>
        <taxon>Bacteria</taxon>
        <taxon>Pseudomonadati</taxon>
        <taxon>Pseudomonadota</taxon>
        <taxon>Gammaproteobacteria</taxon>
        <taxon>Cellvibrionales</taxon>
        <taxon>Halieaceae</taxon>
        <taxon>Pseudohalioglobus</taxon>
    </lineage>
</organism>
<protein>
    <submittedName>
        <fullName evidence="2">Uncharacterized protein</fullName>
    </submittedName>
</protein>
<name>A0A2N5WZ96_9GAMM</name>
<evidence type="ECO:0000313" key="2">
    <source>
        <dbReference type="EMBL" id="PLW67548.1"/>
    </source>
</evidence>
<comment type="caution">
    <text evidence="2">The sequence shown here is derived from an EMBL/GenBank/DDBJ whole genome shotgun (WGS) entry which is preliminary data.</text>
</comment>